<feature type="compositionally biased region" description="Basic residues" evidence="3">
    <location>
        <begin position="71"/>
        <end position="83"/>
    </location>
</feature>
<reference evidence="5 6" key="1">
    <citation type="submission" date="2020-10" db="EMBL/GenBank/DDBJ databases">
        <title>Myceligenerans pegani sp. nov., an endophytic actinomycete isolated from Peganum harmala L. in Xinjiang, China.</title>
        <authorList>
            <person name="Xin L."/>
        </authorList>
    </citation>
    <scope>NUCLEOTIDE SEQUENCE [LARGE SCALE GENOMIC DNA]</scope>
    <source>
        <strain evidence="5 6">TRM65318</strain>
    </source>
</reference>
<dbReference type="Gene3D" id="3.40.630.30">
    <property type="match status" value="1"/>
</dbReference>
<evidence type="ECO:0000313" key="6">
    <source>
        <dbReference type="Proteomes" id="UP000625527"/>
    </source>
</evidence>
<dbReference type="InterPro" id="IPR016181">
    <property type="entry name" value="Acyl_CoA_acyltransferase"/>
</dbReference>
<organism evidence="5 6">
    <name type="scientific">Myceligenerans pegani</name>
    <dbReference type="NCBI Taxonomy" id="2776917"/>
    <lineage>
        <taxon>Bacteria</taxon>
        <taxon>Bacillati</taxon>
        <taxon>Actinomycetota</taxon>
        <taxon>Actinomycetes</taxon>
        <taxon>Micrococcales</taxon>
        <taxon>Promicromonosporaceae</taxon>
        <taxon>Myceligenerans</taxon>
    </lineage>
</organism>
<feature type="region of interest" description="Disordered" evidence="3">
    <location>
        <begin position="61"/>
        <end position="93"/>
    </location>
</feature>
<feature type="region of interest" description="Disordered" evidence="3">
    <location>
        <begin position="1"/>
        <end position="40"/>
    </location>
</feature>
<evidence type="ECO:0000256" key="2">
    <source>
        <dbReference type="ARBA" id="ARBA00023315"/>
    </source>
</evidence>
<proteinExistence type="predicted"/>
<keyword evidence="6" id="KW-1185">Reference proteome</keyword>
<evidence type="ECO:0000259" key="4">
    <source>
        <dbReference type="PROSITE" id="PS51186"/>
    </source>
</evidence>
<evidence type="ECO:0000256" key="1">
    <source>
        <dbReference type="ARBA" id="ARBA00022679"/>
    </source>
</evidence>
<gene>
    <name evidence="5" type="ORF">IHE71_07050</name>
</gene>
<dbReference type="SUPFAM" id="SSF55729">
    <property type="entry name" value="Acyl-CoA N-acyltransferases (Nat)"/>
    <property type="match status" value="1"/>
</dbReference>
<feature type="compositionally biased region" description="Low complexity" evidence="3">
    <location>
        <begin position="12"/>
        <end position="24"/>
    </location>
</feature>
<dbReference type="Proteomes" id="UP000625527">
    <property type="component" value="Unassembled WGS sequence"/>
</dbReference>
<dbReference type="InterPro" id="IPR000182">
    <property type="entry name" value="GNAT_dom"/>
</dbReference>
<dbReference type="PANTHER" id="PTHR43877">
    <property type="entry name" value="AMINOALKYLPHOSPHONATE N-ACETYLTRANSFERASE-RELATED-RELATED"/>
    <property type="match status" value="1"/>
</dbReference>
<dbReference type="EMBL" id="JADAQT010000065">
    <property type="protein sequence ID" value="MBE1875461.1"/>
    <property type="molecule type" value="Genomic_DNA"/>
</dbReference>
<keyword evidence="1" id="KW-0808">Transferase</keyword>
<dbReference type="InterPro" id="IPR050832">
    <property type="entry name" value="Bact_Acetyltransf"/>
</dbReference>
<sequence length="262" mass="29823">MGRDEELRPLLGQFDDTGQQGQTSGHRERRRDGDTNLWHSPARDDENRWIRYTILHTTPFDIRSPHERQRSPSRRPSRTRFPRTSRSPIRRDSSPRRFISGLVIRDAIVGDAAQVAVVHHSTWRHAYADLLPEEHWLTDTVERRAQRWTARLENGEREGWPVVAEVGGGVAGFAQAGQARARQDFAPVHDQELWSLYVLPAHHGSGAGAALLDAVLSFGAAQLWVADPNPRAQAFYRKHGFRPDGARFVDRDAITEIRMVRP</sequence>
<evidence type="ECO:0000313" key="5">
    <source>
        <dbReference type="EMBL" id="MBE1875461.1"/>
    </source>
</evidence>
<dbReference type="PROSITE" id="PS51186">
    <property type="entry name" value="GNAT"/>
    <property type="match status" value="1"/>
</dbReference>
<dbReference type="Pfam" id="PF00583">
    <property type="entry name" value="Acetyltransf_1"/>
    <property type="match status" value="1"/>
</dbReference>
<name>A0ABR9MVP4_9MICO</name>
<evidence type="ECO:0000256" key="3">
    <source>
        <dbReference type="SAM" id="MobiDB-lite"/>
    </source>
</evidence>
<keyword evidence="2" id="KW-0012">Acyltransferase</keyword>
<dbReference type="CDD" id="cd04301">
    <property type="entry name" value="NAT_SF"/>
    <property type="match status" value="1"/>
</dbReference>
<dbReference type="PANTHER" id="PTHR43877:SF1">
    <property type="entry name" value="ACETYLTRANSFERASE"/>
    <property type="match status" value="1"/>
</dbReference>
<accession>A0ABR9MVP4</accession>
<protein>
    <submittedName>
        <fullName evidence="5">GNAT family N-acetyltransferase</fullName>
    </submittedName>
</protein>
<comment type="caution">
    <text evidence="5">The sequence shown here is derived from an EMBL/GenBank/DDBJ whole genome shotgun (WGS) entry which is preliminary data.</text>
</comment>
<feature type="domain" description="N-acetyltransferase" evidence="4">
    <location>
        <begin position="102"/>
        <end position="262"/>
    </location>
</feature>